<evidence type="ECO:0000313" key="1">
    <source>
        <dbReference type="EMBL" id="JAH97471.1"/>
    </source>
</evidence>
<reference evidence="1" key="2">
    <citation type="journal article" date="2015" name="Fish Shellfish Immunol.">
        <title>Early steps in the European eel (Anguilla anguilla)-Vibrio vulnificus interaction in the gills: Role of the RtxA13 toxin.</title>
        <authorList>
            <person name="Callol A."/>
            <person name="Pajuelo D."/>
            <person name="Ebbesson L."/>
            <person name="Teles M."/>
            <person name="MacKenzie S."/>
            <person name="Amaro C."/>
        </authorList>
    </citation>
    <scope>NUCLEOTIDE SEQUENCE</scope>
</reference>
<dbReference type="EMBL" id="GBXM01011106">
    <property type="protein sequence ID" value="JAH97471.1"/>
    <property type="molecule type" value="Transcribed_RNA"/>
</dbReference>
<organism evidence="1">
    <name type="scientific">Anguilla anguilla</name>
    <name type="common">European freshwater eel</name>
    <name type="synonym">Muraena anguilla</name>
    <dbReference type="NCBI Taxonomy" id="7936"/>
    <lineage>
        <taxon>Eukaryota</taxon>
        <taxon>Metazoa</taxon>
        <taxon>Chordata</taxon>
        <taxon>Craniata</taxon>
        <taxon>Vertebrata</taxon>
        <taxon>Euteleostomi</taxon>
        <taxon>Actinopterygii</taxon>
        <taxon>Neopterygii</taxon>
        <taxon>Teleostei</taxon>
        <taxon>Anguilliformes</taxon>
        <taxon>Anguillidae</taxon>
        <taxon>Anguilla</taxon>
    </lineage>
</organism>
<sequence length="117" mass="13300">MLCDSTVKDRVNLSLNQGQDSLQNRGSPLVRPLICILHHSRGSSCMRCGLLEGQFSVHHHCYTRTVTHVLITAGSLRPVTRTQMPVLCDRTEAPHSLILPKCQQELYFHVFYFIILI</sequence>
<proteinExistence type="predicted"/>
<accession>A0A0E9X4T4</accession>
<name>A0A0E9X4T4_ANGAN</name>
<protein>
    <submittedName>
        <fullName evidence="1">Uncharacterized protein</fullName>
    </submittedName>
</protein>
<reference evidence="1" key="1">
    <citation type="submission" date="2014-11" db="EMBL/GenBank/DDBJ databases">
        <authorList>
            <person name="Amaro Gonzalez C."/>
        </authorList>
    </citation>
    <scope>NUCLEOTIDE SEQUENCE</scope>
</reference>
<dbReference type="AlphaFoldDB" id="A0A0E9X4T4"/>